<proteinExistence type="predicted"/>
<dbReference type="InterPro" id="IPR053793">
    <property type="entry name" value="PB1-like"/>
</dbReference>
<dbReference type="PROSITE" id="PS51745">
    <property type="entry name" value="PB1"/>
    <property type="match status" value="1"/>
</dbReference>
<protein>
    <submittedName>
        <fullName evidence="3">PB1 domain-containing protein</fullName>
    </submittedName>
</protein>
<dbReference type="EMBL" id="CMVM020000250">
    <property type="status" value="NOT_ANNOTATED_CDS"/>
    <property type="molecule type" value="Genomic_DNA"/>
</dbReference>
<dbReference type="Gene3D" id="3.10.20.90">
    <property type="entry name" value="Phosphatidylinositol 3-kinase Catalytic Subunit, Chain A, domain 1"/>
    <property type="match status" value="1"/>
</dbReference>
<dbReference type="InterPro" id="IPR000270">
    <property type="entry name" value="PB1_dom"/>
</dbReference>
<dbReference type="Pfam" id="PF00564">
    <property type="entry name" value="PB1"/>
    <property type="match status" value="1"/>
</dbReference>
<reference evidence="4" key="1">
    <citation type="submission" date="2013-10" db="EMBL/GenBank/DDBJ databases">
        <title>Genome sequencing of Onchocerca volvulus.</title>
        <authorList>
            <person name="Cotton J."/>
            <person name="Tsai J."/>
            <person name="Stanley E."/>
            <person name="Tracey A."/>
            <person name="Holroyd N."/>
            <person name="Lustigman S."/>
            <person name="Berriman M."/>
        </authorList>
    </citation>
    <scope>NUCLEOTIDE SEQUENCE</scope>
</reference>
<accession>A0A8R1Y5S9</accession>
<dbReference type="SUPFAM" id="SSF54277">
    <property type="entry name" value="CAD &amp; PB1 domains"/>
    <property type="match status" value="1"/>
</dbReference>
<reference evidence="3" key="2">
    <citation type="submission" date="2022-06" db="UniProtKB">
        <authorList>
            <consortium name="EnsemblMetazoa"/>
        </authorList>
    </citation>
    <scope>IDENTIFICATION</scope>
</reference>
<dbReference type="AlphaFoldDB" id="A0A8R1Y5S9"/>
<evidence type="ECO:0000313" key="4">
    <source>
        <dbReference type="Proteomes" id="UP000024404"/>
    </source>
</evidence>
<keyword evidence="4" id="KW-1185">Reference proteome</keyword>
<feature type="chain" id="PRO_5035831043" evidence="1">
    <location>
        <begin position="22"/>
        <end position="148"/>
    </location>
</feature>
<dbReference type="EnsemblMetazoa" id="OVOC8786.1">
    <property type="protein sequence ID" value="OVOC8786.1"/>
    <property type="gene ID" value="WBGene00245595"/>
</dbReference>
<evidence type="ECO:0000256" key="1">
    <source>
        <dbReference type="SAM" id="SignalP"/>
    </source>
</evidence>
<dbReference type="Proteomes" id="UP000024404">
    <property type="component" value="Unassembled WGS sequence"/>
</dbReference>
<feature type="signal peptide" evidence="1">
    <location>
        <begin position="1"/>
        <end position="21"/>
    </location>
</feature>
<feature type="domain" description="PB1" evidence="2">
    <location>
        <begin position="43"/>
        <end position="119"/>
    </location>
</feature>
<evidence type="ECO:0000259" key="2">
    <source>
        <dbReference type="PROSITE" id="PS51745"/>
    </source>
</evidence>
<evidence type="ECO:0000313" key="3">
    <source>
        <dbReference type="EnsemblMetazoa" id="OVOC8786.1"/>
    </source>
</evidence>
<name>A0A8R1Y5S9_ONCVO</name>
<keyword evidence="1" id="KW-0732">Signal</keyword>
<sequence length="148" mass="17384">MSSIDVKMLFLTLLTFSFVHAFYDYDRITGRPISSSSHSQQNEVEVKWNYYGKIRRFTVRSESCCIYDELKKTLHSYEPAFKGVLVWKDDENDLVLLNSSNELSVAMKYKPDKFLRLNTTEWKIAIFGLSSLHREMIFVKQLPENPNN</sequence>
<organism evidence="3 4">
    <name type="scientific">Onchocerca volvulus</name>
    <dbReference type="NCBI Taxonomy" id="6282"/>
    <lineage>
        <taxon>Eukaryota</taxon>
        <taxon>Metazoa</taxon>
        <taxon>Ecdysozoa</taxon>
        <taxon>Nematoda</taxon>
        <taxon>Chromadorea</taxon>
        <taxon>Rhabditida</taxon>
        <taxon>Spirurina</taxon>
        <taxon>Spiruromorpha</taxon>
        <taxon>Filarioidea</taxon>
        <taxon>Onchocercidae</taxon>
        <taxon>Onchocerca</taxon>
    </lineage>
</organism>